<name>A0A7M1LG19_9BACT</name>
<organism evidence="1 2">
    <name type="scientific">Campylobacter corcagiensis</name>
    <dbReference type="NCBI Taxonomy" id="1448857"/>
    <lineage>
        <taxon>Bacteria</taxon>
        <taxon>Pseudomonadati</taxon>
        <taxon>Campylobacterota</taxon>
        <taxon>Epsilonproteobacteria</taxon>
        <taxon>Campylobacterales</taxon>
        <taxon>Campylobacteraceae</taxon>
        <taxon>Campylobacter</taxon>
    </lineage>
</organism>
<reference evidence="1 2" key="1">
    <citation type="submission" date="2020-10" db="EMBL/GenBank/DDBJ databases">
        <title>Campylobacter and Helicobacter PacBio genomes.</title>
        <authorList>
            <person name="Lane C."/>
        </authorList>
    </citation>
    <scope>NUCLEOTIDE SEQUENCE [LARGE SCALE GENOMIC DNA]</scope>
    <source>
        <strain evidence="1 2">2016D-0077</strain>
    </source>
</reference>
<dbReference type="AlphaFoldDB" id="A0A7M1LG19"/>
<dbReference type="Proteomes" id="UP000594749">
    <property type="component" value="Chromosome"/>
</dbReference>
<dbReference type="OrthoDB" id="9995724at2"/>
<sequence length="212" mass="24783">MSIDEIFEAIGYERRKLIKELFGDNRSFLPRSKVIKYHKVLEGIETDKLIDFSIYMDTFREEFVSVDVAMQRAVNAYKKALILSEIKKGKKALKSIKEVERFCKLAFRGEDLFSGCKGSPYIEGVVICIDDEGNLRNKFIVNKNGVFQRLDSFDTKRVWEYLFKHQERIGVIEYKEVKVSQIEKKDEKLKVLDTNTKAYKMVENVVKRIGND</sequence>
<evidence type="ECO:0000313" key="2">
    <source>
        <dbReference type="Proteomes" id="UP000594749"/>
    </source>
</evidence>
<dbReference type="RefSeq" id="WP_025803610.1">
    <property type="nucleotide sequence ID" value="NZ_CP053842.1"/>
</dbReference>
<proteinExistence type="predicted"/>
<protein>
    <submittedName>
        <fullName evidence="1">Uncharacterized protein</fullName>
    </submittedName>
</protein>
<gene>
    <name evidence="1" type="ORF">IMC76_08595</name>
</gene>
<evidence type="ECO:0000313" key="1">
    <source>
        <dbReference type="EMBL" id="QOQ87251.1"/>
    </source>
</evidence>
<accession>A0A7M1LG19</accession>
<keyword evidence="2" id="KW-1185">Reference proteome</keyword>
<dbReference type="EMBL" id="CP063078">
    <property type="protein sequence ID" value="QOQ87251.1"/>
    <property type="molecule type" value="Genomic_DNA"/>
</dbReference>